<name>G4U039_SERID</name>
<dbReference type="HOGENOM" id="CLU_2503977_0_0_1"/>
<gene>
    <name evidence="2" type="ORF">PIIN_10915</name>
</gene>
<dbReference type="AlphaFoldDB" id="G4U039"/>
<dbReference type="EMBL" id="CAFZ01001119">
    <property type="protein sequence ID" value="CCA76932.1"/>
    <property type="molecule type" value="Genomic_DNA"/>
</dbReference>
<evidence type="ECO:0000313" key="2">
    <source>
        <dbReference type="EMBL" id="CCA76932.1"/>
    </source>
</evidence>
<feature type="non-terminal residue" evidence="2">
    <location>
        <position position="1"/>
    </location>
</feature>
<sequence>WSRTRSSPILDHHIHSEGKMSDTEMQMDTTEEHREVEHEESIEQSMDPAKILPTRIHPNMPNVDYTSRGDCPCRTSCDRGKDAHKT</sequence>
<feature type="compositionally biased region" description="Basic and acidic residues" evidence="1">
    <location>
        <begin position="30"/>
        <end position="41"/>
    </location>
</feature>
<dbReference type="Proteomes" id="UP000007148">
    <property type="component" value="Unassembled WGS sequence"/>
</dbReference>
<proteinExistence type="predicted"/>
<comment type="caution">
    <text evidence="2">The sequence shown here is derived from an EMBL/GenBank/DDBJ whole genome shotgun (WGS) entry which is preliminary data.</text>
</comment>
<protein>
    <submittedName>
        <fullName evidence="2">Uncharacterized protein</fullName>
    </submittedName>
</protein>
<reference evidence="2 3" key="1">
    <citation type="journal article" date="2011" name="PLoS Pathog.">
        <title>Endophytic Life Strategies Decoded by Genome and Transcriptome Analyses of the Mutualistic Root Symbiont Piriformospora indica.</title>
        <authorList>
            <person name="Zuccaro A."/>
            <person name="Lahrmann U."/>
            <person name="Guldener U."/>
            <person name="Langen G."/>
            <person name="Pfiffi S."/>
            <person name="Biedenkopf D."/>
            <person name="Wong P."/>
            <person name="Samans B."/>
            <person name="Grimm C."/>
            <person name="Basiewicz M."/>
            <person name="Murat C."/>
            <person name="Martin F."/>
            <person name="Kogel K.H."/>
        </authorList>
    </citation>
    <scope>NUCLEOTIDE SEQUENCE [LARGE SCALE GENOMIC DNA]</scope>
    <source>
        <strain evidence="2 3">DSM 11827</strain>
    </source>
</reference>
<dbReference type="InParanoid" id="G4U039"/>
<accession>G4U039</accession>
<evidence type="ECO:0000256" key="1">
    <source>
        <dbReference type="SAM" id="MobiDB-lite"/>
    </source>
</evidence>
<keyword evidence="3" id="KW-1185">Reference proteome</keyword>
<feature type="compositionally biased region" description="Basic and acidic residues" evidence="1">
    <location>
        <begin position="76"/>
        <end position="86"/>
    </location>
</feature>
<organism evidence="2 3">
    <name type="scientific">Serendipita indica (strain DSM 11827)</name>
    <name type="common">Root endophyte fungus</name>
    <name type="synonym">Piriformospora indica</name>
    <dbReference type="NCBI Taxonomy" id="1109443"/>
    <lineage>
        <taxon>Eukaryota</taxon>
        <taxon>Fungi</taxon>
        <taxon>Dikarya</taxon>
        <taxon>Basidiomycota</taxon>
        <taxon>Agaricomycotina</taxon>
        <taxon>Agaricomycetes</taxon>
        <taxon>Sebacinales</taxon>
        <taxon>Serendipitaceae</taxon>
        <taxon>Serendipita</taxon>
    </lineage>
</organism>
<feature type="compositionally biased region" description="Basic and acidic residues" evidence="1">
    <location>
        <begin position="10"/>
        <end position="22"/>
    </location>
</feature>
<feature type="region of interest" description="Disordered" evidence="1">
    <location>
        <begin position="1"/>
        <end position="86"/>
    </location>
</feature>
<evidence type="ECO:0000313" key="3">
    <source>
        <dbReference type="Proteomes" id="UP000007148"/>
    </source>
</evidence>